<sequence length="308" mass="35478">MSKTFKKFLGILIVICLVIAGLLIWQKNISNHQRSTSHPTRIVKKKVHLVAIGDSLTYGQGDEDHKDGYVSLIKDRLQNKFHNQVTTVNYGVSGDRSDQILRRINDQKTIRQDLKSADVIVMTVGGNDLMQSLQKDLMTNSEKNISQDINNAGETYQAKLKKLFTTIRQQNKKAPIFVMSIYNPVYTYFPQVDTINSSISKWNQITQKTLQGYGPSYFVNINHLMSYGQYKTAAQREKLVQSSEKVNNGKVSQKELIAIMNKRKHNLNEYISTDDNFHPNHRGYRQMTYKLYKSMVKHDSFEYQKVGN</sequence>
<keyword evidence="1" id="KW-0472">Membrane</keyword>
<dbReference type="InterPro" id="IPR013830">
    <property type="entry name" value="SGNH_hydro"/>
</dbReference>
<protein>
    <submittedName>
        <fullName evidence="3">SGNH/GDSL hydrolase family protein</fullName>
    </submittedName>
</protein>
<dbReference type="CDD" id="cd04506">
    <property type="entry name" value="SGNH_hydrolase_YpmR_like"/>
    <property type="match status" value="1"/>
</dbReference>
<organism evidence="3 4">
    <name type="scientific">Limosilactobacillus coleohominis</name>
    <dbReference type="NCBI Taxonomy" id="181675"/>
    <lineage>
        <taxon>Bacteria</taxon>
        <taxon>Bacillati</taxon>
        <taxon>Bacillota</taxon>
        <taxon>Bacilli</taxon>
        <taxon>Lactobacillales</taxon>
        <taxon>Lactobacillaceae</taxon>
        <taxon>Limosilactobacillus</taxon>
    </lineage>
</organism>
<dbReference type="Pfam" id="PF13472">
    <property type="entry name" value="Lipase_GDSL_2"/>
    <property type="match status" value="1"/>
</dbReference>
<dbReference type="InterPro" id="IPR036514">
    <property type="entry name" value="SGNH_hydro_sf"/>
</dbReference>
<dbReference type="Proteomes" id="UP000785625">
    <property type="component" value="Unassembled WGS sequence"/>
</dbReference>
<dbReference type="PANTHER" id="PTHR30383">
    <property type="entry name" value="THIOESTERASE 1/PROTEASE 1/LYSOPHOSPHOLIPASE L1"/>
    <property type="match status" value="1"/>
</dbReference>
<dbReference type="RefSeq" id="WP_204785252.1">
    <property type="nucleotide sequence ID" value="NZ_JACJKU010000052.1"/>
</dbReference>
<keyword evidence="3" id="KW-0378">Hydrolase</keyword>
<dbReference type="Gene3D" id="3.40.50.1110">
    <property type="entry name" value="SGNH hydrolase"/>
    <property type="match status" value="1"/>
</dbReference>
<dbReference type="EMBL" id="JACJKU010000052">
    <property type="protein sequence ID" value="MBM6940972.1"/>
    <property type="molecule type" value="Genomic_DNA"/>
</dbReference>
<comment type="caution">
    <text evidence="3">The sequence shown here is derived from an EMBL/GenBank/DDBJ whole genome shotgun (WGS) entry which is preliminary data.</text>
</comment>
<gene>
    <name evidence="3" type="ORF">H5975_05725</name>
</gene>
<evidence type="ECO:0000256" key="1">
    <source>
        <dbReference type="SAM" id="Phobius"/>
    </source>
</evidence>
<feature type="transmembrane region" description="Helical" evidence="1">
    <location>
        <begin position="7"/>
        <end position="25"/>
    </location>
</feature>
<reference evidence="3 4" key="1">
    <citation type="journal article" date="2021" name="Sci. Rep.">
        <title>The distribution of antibiotic resistance genes in chicken gut microbiota commensals.</title>
        <authorList>
            <person name="Juricova H."/>
            <person name="Matiasovicova J."/>
            <person name="Kubasova T."/>
            <person name="Cejkova D."/>
            <person name="Rychlik I."/>
        </authorList>
    </citation>
    <scope>NUCLEOTIDE SEQUENCE [LARGE SCALE GENOMIC DNA]</scope>
    <source>
        <strain evidence="3 4">An574</strain>
    </source>
</reference>
<feature type="domain" description="SGNH hydrolase-type esterase" evidence="2">
    <location>
        <begin position="51"/>
        <end position="285"/>
    </location>
</feature>
<dbReference type="SUPFAM" id="SSF52266">
    <property type="entry name" value="SGNH hydrolase"/>
    <property type="match status" value="1"/>
</dbReference>
<dbReference type="PANTHER" id="PTHR30383:SF27">
    <property type="entry name" value="SPORE GERMINATION LIPASE LIPC"/>
    <property type="match status" value="1"/>
</dbReference>
<dbReference type="InterPro" id="IPR051532">
    <property type="entry name" value="Ester_Hydrolysis_Enzymes"/>
</dbReference>
<name>A0ABS2GXG0_9LACO</name>
<proteinExistence type="predicted"/>
<keyword evidence="1" id="KW-1133">Transmembrane helix</keyword>
<evidence type="ECO:0000313" key="3">
    <source>
        <dbReference type="EMBL" id="MBM6940972.1"/>
    </source>
</evidence>
<evidence type="ECO:0000259" key="2">
    <source>
        <dbReference type="Pfam" id="PF13472"/>
    </source>
</evidence>
<keyword evidence="1" id="KW-0812">Transmembrane</keyword>
<keyword evidence="4" id="KW-1185">Reference proteome</keyword>
<dbReference type="GO" id="GO:0016787">
    <property type="term" value="F:hydrolase activity"/>
    <property type="evidence" value="ECO:0007669"/>
    <property type="project" value="UniProtKB-KW"/>
</dbReference>
<accession>A0ABS2GXG0</accession>
<evidence type="ECO:0000313" key="4">
    <source>
        <dbReference type="Proteomes" id="UP000785625"/>
    </source>
</evidence>